<protein>
    <submittedName>
        <fullName evidence="6">GHKL domain protein</fullName>
    </submittedName>
</protein>
<dbReference type="SUPFAM" id="SSF55874">
    <property type="entry name" value="ATPase domain of HSP90 chaperone/DNA topoisomerase II/histidine kinase"/>
    <property type="match status" value="1"/>
</dbReference>
<evidence type="ECO:0000256" key="2">
    <source>
        <dbReference type="ARBA" id="ARBA00022741"/>
    </source>
</evidence>
<dbReference type="InterPro" id="IPR020575">
    <property type="entry name" value="Hsp90_N"/>
</dbReference>
<dbReference type="PANTHER" id="PTHR11528">
    <property type="entry name" value="HEAT SHOCK PROTEIN 90 FAMILY MEMBER"/>
    <property type="match status" value="1"/>
</dbReference>
<comment type="caution">
    <text evidence="6">The sequence shown here is derived from an EMBL/GenBank/DDBJ whole genome shotgun (WGS) entry which is preliminary data.</text>
</comment>
<sequence length="855" mass="97768">MYAETKIWKRSLANQGDSFDTHRERLRQTYFKFRERVGNLIQHIPTDTLGLTVHDLTHLDALWEMADILTDDSFILNPAEAFVFGGAILLHDSAMTVCSYKGGIDEIRSSPEYSDAIAQFRTNFSSKDLSRIGTTTAEAFALNETLRIKHASKAEELALQQWESQIDGNSMFLIDDTEFRDHYGRSIGRIAHSHHWNNSDVPKNFIASLGSFSGFPQDWKVDLLKIALLLRCVDAMQIDDRRAPKFLASLRIIGTDSMEHWRFQNKLTQPHVHEGRIVYTSKSPFLVDEANAWNLCFDTLQMIDRELRDSNDLLLKKNLPKFSVNGVAGAGSADALAQYIEVQGWRPLPLNLKVSNVPNLARTLGGKDLYNNPLSPLRELIQNSADAVEARTLIDDEFLISDGKITIKFIESDSETMMEIDDNGVGMSEGVLTTALLDFGFSFWKSSYARAEFPGLQSEAYRFRGRYGIGFFSIFMWSSEIIVSSRRFNEGIDAARVLEFRQGIESRPILRAAASGEKSSKWTTRIRLKLDKDFYEKVNPSPSQEYGIRSRYEHRHSFFNQNWFQRLRLLCGALPINVILEKDSRTERVSLPEWRECSNEVFANFFNDVIFKNDQKHERFIPTLTKLSELPPMGGRCFISPYNSDESKVAVYEKGIFIGFEHTKNIFGVAESNAINAARDRHSRINLSQDKEWIECVRSKAFAVCRNIGEKIELQSLFVSYDVPDPNQPMFICNREFISLSELKRKVKNNGVFFIRLTEESENEFSWKPAENLSIITGLSVDESRVFPLVKFRGAIGLGQNIESLVLEAKEPLFNFLREIRDELGPTSRIKTEHIESSGYRNDYIEIFIQSTIND</sequence>
<organism evidence="6 7">
    <name type="scientific">Leptospira wolbachii serovar Codice str. CDC</name>
    <dbReference type="NCBI Taxonomy" id="1218599"/>
    <lineage>
        <taxon>Bacteria</taxon>
        <taxon>Pseudomonadati</taxon>
        <taxon>Spirochaetota</taxon>
        <taxon>Spirochaetia</taxon>
        <taxon>Leptospirales</taxon>
        <taxon>Leptospiraceae</taxon>
        <taxon>Leptospira</taxon>
    </lineage>
</organism>
<reference evidence="6" key="1">
    <citation type="submission" date="2013-04" db="EMBL/GenBank/DDBJ databases">
        <authorList>
            <person name="Harkins D.M."/>
            <person name="Durkin A.S."/>
            <person name="Brinkac L.M."/>
            <person name="Haft D.H."/>
            <person name="Selengut J.D."/>
            <person name="Sanka R."/>
            <person name="DePew J."/>
            <person name="Purushe J."/>
            <person name="Galloway R.L."/>
            <person name="Vinetz J.M."/>
            <person name="Sutton G.G."/>
            <person name="Nierman W.C."/>
            <person name="Fouts D.E."/>
        </authorList>
    </citation>
    <scope>NUCLEOTIDE SEQUENCE [LARGE SCALE GENOMIC DNA]</scope>
    <source>
        <strain evidence="6">CDC</strain>
    </source>
</reference>
<evidence type="ECO:0000256" key="1">
    <source>
        <dbReference type="ARBA" id="ARBA00008239"/>
    </source>
</evidence>
<dbReference type="Pfam" id="PF24391">
    <property type="entry name" value="HD-CE"/>
    <property type="match status" value="1"/>
</dbReference>
<dbReference type="GO" id="GO:0005524">
    <property type="term" value="F:ATP binding"/>
    <property type="evidence" value="ECO:0007669"/>
    <property type="project" value="UniProtKB-KW"/>
</dbReference>
<dbReference type="RefSeq" id="WP_015679701.1">
    <property type="nucleotide sequence ID" value="NZ_AOGZ02000001.1"/>
</dbReference>
<dbReference type="InterPro" id="IPR036890">
    <property type="entry name" value="HATPase_C_sf"/>
</dbReference>
<evidence type="ECO:0000313" key="7">
    <source>
        <dbReference type="Proteomes" id="UP000013984"/>
    </source>
</evidence>
<dbReference type="GO" id="GO:0016887">
    <property type="term" value="F:ATP hydrolysis activity"/>
    <property type="evidence" value="ECO:0007669"/>
    <property type="project" value="InterPro"/>
</dbReference>
<keyword evidence="7" id="KW-1185">Reference proteome</keyword>
<keyword evidence="3" id="KW-0067">ATP-binding</keyword>
<proteinExistence type="inferred from homology"/>
<evidence type="ECO:0000256" key="4">
    <source>
        <dbReference type="ARBA" id="ARBA00023186"/>
    </source>
</evidence>
<dbReference type="InterPro" id="IPR001404">
    <property type="entry name" value="Hsp90_fam"/>
</dbReference>
<dbReference type="STRING" id="1218599.LEP1GSC195_0653"/>
<dbReference type="EMBL" id="AOGZ02000001">
    <property type="protein sequence ID" value="EOQ98570.1"/>
    <property type="molecule type" value="Genomic_DNA"/>
</dbReference>
<dbReference type="InterPro" id="IPR056471">
    <property type="entry name" value="HD-CE"/>
</dbReference>
<dbReference type="GO" id="GO:0140662">
    <property type="term" value="F:ATP-dependent protein folding chaperone"/>
    <property type="evidence" value="ECO:0007669"/>
    <property type="project" value="InterPro"/>
</dbReference>
<evidence type="ECO:0000259" key="5">
    <source>
        <dbReference type="Pfam" id="PF24391"/>
    </source>
</evidence>
<evidence type="ECO:0000313" key="6">
    <source>
        <dbReference type="EMBL" id="EOQ98570.1"/>
    </source>
</evidence>
<feature type="domain" description="HD-CE" evidence="5">
    <location>
        <begin position="51"/>
        <end position="308"/>
    </location>
</feature>
<name>R9AER1_9LEPT</name>
<gene>
    <name evidence="6" type="ORF">LEP1GSC195_0653</name>
</gene>
<dbReference type="Pfam" id="PF13589">
    <property type="entry name" value="HATPase_c_3"/>
    <property type="match status" value="1"/>
</dbReference>
<dbReference type="AlphaFoldDB" id="R9AER1"/>
<dbReference type="Proteomes" id="UP000013984">
    <property type="component" value="Unassembled WGS sequence"/>
</dbReference>
<keyword evidence="2" id="KW-0547">Nucleotide-binding</keyword>
<dbReference type="GO" id="GO:0051082">
    <property type="term" value="F:unfolded protein binding"/>
    <property type="evidence" value="ECO:0007669"/>
    <property type="project" value="InterPro"/>
</dbReference>
<dbReference type="OrthoDB" id="9802640at2"/>
<dbReference type="PRINTS" id="PR00775">
    <property type="entry name" value="HEATSHOCK90"/>
</dbReference>
<dbReference type="Gene3D" id="3.30.565.10">
    <property type="entry name" value="Histidine kinase-like ATPase, C-terminal domain"/>
    <property type="match status" value="1"/>
</dbReference>
<keyword evidence="4" id="KW-0143">Chaperone</keyword>
<comment type="similarity">
    <text evidence="1">Belongs to the heat shock protein 90 family.</text>
</comment>
<evidence type="ECO:0000256" key="3">
    <source>
        <dbReference type="ARBA" id="ARBA00022840"/>
    </source>
</evidence>
<accession>R9AER1</accession>